<reference evidence="1 2" key="1">
    <citation type="submission" date="2024-11" db="EMBL/GenBank/DDBJ databases">
        <title>Adaptive evolution of stress response genes in parasites aligns with host niche diversity.</title>
        <authorList>
            <person name="Hahn C."/>
            <person name="Resl P."/>
        </authorList>
    </citation>
    <scope>NUCLEOTIDE SEQUENCE [LARGE SCALE GENOMIC DNA]</scope>
    <source>
        <strain evidence="1">EGGRZ-B1_66</strain>
        <tissue evidence="1">Body</tissue>
    </source>
</reference>
<keyword evidence="2" id="KW-1185">Reference proteome</keyword>
<evidence type="ECO:0000313" key="2">
    <source>
        <dbReference type="Proteomes" id="UP001626550"/>
    </source>
</evidence>
<dbReference type="EMBL" id="JBJKFK010000029">
    <property type="protein sequence ID" value="KAL3320781.1"/>
    <property type="molecule type" value="Genomic_DNA"/>
</dbReference>
<dbReference type="Proteomes" id="UP001626550">
    <property type="component" value="Unassembled WGS sequence"/>
</dbReference>
<comment type="caution">
    <text evidence="1">The sequence shown here is derived from an EMBL/GenBank/DDBJ whole genome shotgun (WGS) entry which is preliminary data.</text>
</comment>
<accession>A0ABD2QQL2</accession>
<dbReference type="AlphaFoldDB" id="A0ABD2QQL2"/>
<evidence type="ECO:0008006" key="3">
    <source>
        <dbReference type="Google" id="ProtNLM"/>
    </source>
</evidence>
<name>A0ABD2QQL2_9PLAT</name>
<proteinExistence type="predicted"/>
<protein>
    <recommendedName>
        <fullName evidence="3">Transposase</fullName>
    </recommendedName>
</protein>
<evidence type="ECO:0000313" key="1">
    <source>
        <dbReference type="EMBL" id="KAL3320781.1"/>
    </source>
</evidence>
<gene>
    <name evidence="1" type="ORF">Ciccas_000527</name>
</gene>
<sequence>MKKTEIAAVLSVSRTTVYRSLAIENYIAYASNGGRPRSTTLRDDRIIHRTIRESFLCSTSRIAERTNLHNVTKSIVSRRINELNLAPLTLPKTSAISRSIPARHAHAIRESRTAMATWDYTWFADETMLKDGLFGNRTIAYLPAGTARHLRPRIELQQHPEQVMIWAVIKAPNLLVWSFVNGGYNAAECMRILA</sequence>
<organism evidence="1 2">
    <name type="scientific">Cichlidogyrus casuarinus</name>
    <dbReference type="NCBI Taxonomy" id="1844966"/>
    <lineage>
        <taxon>Eukaryota</taxon>
        <taxon>Metazoa</taxon>
        <taxon>Spiralia</taxon>
        <taxon>Lophotrochozoa</taxon>
        <taxon>Platyhelminthes</taxon>
        <taxon>Monogenea</taxon>
        <taxon>Monopisthocotylea</taxon>
        <taxon>Dactylogyridea</taxon>
        <taxon>Ancyrocephalidae</taxon>
        <taxon>Cichlidogyrus</taxon>
    </lineage>
</organism>